<protein>
    <submittedName>
        <fullName evidence="2">Uncharacterized protein</fullName>
    </submittedName>
</protein>
<reference evidence="2" key="3">
    <citation type="submission" date="2024-02" db="UniProtKB">
        <authorList>
            <consortium name="WormBaseParasite"/>
        </authorList>
    </citation>
    <scope>IDENTIFICATION</scope>
    <source>
        <strain evidence="2">pt0022</strain>
    </source>
</reference>
<dbReference type="Proteomes" id="UP000093561">
    <property type="component" value="Unassembled WGS sequence"/>
</dbReference>
<organism evidence="1 2">
    <name type="scientific">Wuchereria bancrofti</name>
    <dbReference type="NCBI Taxonomy" id="6293"/>
    <lineage>
        <taxon>Eukaryota</taxon>
        <taxon>Metazoa</taxon>
        <taxon>Ecdysozoa</taxon>
        <taxon>Nematoda</taxon>
        <taxon>Chromadorea</taxon>
        <taxon>Rhabditida</taxon>
        <taxon>Spirurina</taxon>
        <taxon>Spiruromorpha</taxon>
        <taxon>Filarioidea</taxon>
        <taxon>Onchocercidae</taxon>
        <taxon>Wuchereria</taxon>
    </lineage>
</organism>
<evidence type="ECO:0000313" key="1">
    <source>
        <dbReference type="Proteomes" id="UP000093561"/>
    </source>
</evidence>
<evidence type="ECO:0000313" key="2">
    <source>
        <dbReference type="WBParaSite" id="mrna-Wban_09549"/>
    </source>
</evidence>
<reference evidence="1" key="2">
    <citation type="journal article" date="2016" name="Mol. Ecol.">
        <title>Population genomics of the filarial nematode parasite Wuchereria bancrofti from mosquitoes.</title>
        <authorList>
            <person name="Small S.T."/>
            <person name="Reimer L.J."/>
            <person name="Tisch D.J."/>
            <person name="King C.L."/>
            <person name="Christensen B.M."/>
            <person name="Siba P.M."/>
            <person name="Kazura J.W."/>
            <person name="Serre D."/>
            <person name="Zimmerman P.A."/>
        </authorList>
    </citation>
    <scope>NUCLEOTIDE SEQUENCE</scope>
    <source>
        <strain evidence="1">pt0022</strain>
    </source>
</reference>
<dbReference type="WBParaSite" id="mrna-Wban_09549">
    <property type="protein sequence ID" value="mrna-Wban_09549"/>
    <property type="gene ID" value="Wban_09549"/>
</dbReference>
<accession>A0AAF5Q490</accession>
<proteinExistence type="predicted"/>
<reference evidence="1" key="1">
    <citation type="submission" date="2015-03" db="EMBL/GenBank/DDBJ databases">
        <title>Wuchereria bancrofti Genome Sequencing Papua New Guinea Strain.</title>
        <authorList>
            <person name="Small S.T."/>
            <person name="Serre D."/>
            <person name="Zimmerman P.A."/>
        </authorList>
    </citation>
    <scope>NUCLEOTIDE SEQUENCE [LARGE SCALE GENOMIC DNA]</scope>
    <source>
        <strain evidence="1">pt0022</strain>
    </source>
</reference>
<name>A0AAF5Q490_WUCBA</name>
<dbReference type="AlphaFoldDB" id="A0AAF5Q490"/>
<sequence length="49" mass="5527">MKKQGKTFFLAKSSCRLRKRTSAQKQASATSFIKTGSITRGRHVRKAEI</sequence>